<sequence length="70" mass="7898">MDEILSTGEMIHRLEIGQRAKVVANGYVGGIVYKYISPITGYTEIRWEGTENVLQVGGNIFQAKWKILIE</sequence>
<gene>
    <name evidence="1" type="ORF">CON36_32835</name>
</gene>
<reference evidence="1 2" key="1">
    <citation type="submission" date="2017-09" db="EMBL/GenBank/DDBJ databases">
        <title>Large-scale bioinformatics analysis of Bacillus genomes uncovers conserved roles of natural products in bacterial physiology.</title>
        <authorList>
            <consortium name="Agbiome Team Llc"/>
            <person name="Bleich R.M."/>
            <person name="Grubbs K.J."/>
            <person name="Santa Maria K.C."/>
            <person name="Allen S.E."/>
            <person name="Farag S."/>
            <person name="Shank E.A."/>
            <person name="Bowers A."/>
        </authorList>
    </citation>
    <scope>NUCLEOTIDE SEQUENCE [LARGE SCALE GENOMIC DNA]</scope>
    <source>
        <strain evidence="1 2">AFS092789</strain>
    </source>
</reference>
<protein>
    <submittedName>
        <fullName evidence="1">Uncharacterized protein</fullName>
    </submittedName>
</protein>
<evidence type="ECO:0000313" key="2">
    <source>
        <dbReference type="Proteomes" id="UP000219922"/>
    </source>
</evidence>
<comment type="caution">
    <text evidence="1">The sequence shown here is derived from an EMBL/GenBank/DDBJ whole genome shotgun (WGS) entry which is preliminary data.</text>
</comment>
<organism evidence="1 2">
    <name type="scientific">Bacillus cereus</name>
    <dbReference type="NCBI Taxonomy" id="1396"/>
    <lineage>
        <taxon>Bacteria</taxon>
        <taxon>Bacillati</taxon>
        <taxon>Bacillota</taxon>
        <taxon>Bacilli</taxon>
        <taxon>Bacillales</taxon>
        <taxon>Bacillaceae</taxon>
        <taxon>Bacillus</taxon>
        <taxon>Bacillus cereus group</taxon>
    </lineage>
</organism>
<dbReference type="EMBL" id="NVMX01000151">
    <property type="protein sequence ID" value="PDZ94631.1"/>
    <property type="molecule type" value="Genomic_DNA"/>
</dbReference>
<dbReference type="AlphaFoldDB" id="A0A9X6ST28"/>
<accession>A0A9X6ST28</accession>
<evidence type="ECO:0000313" key="1">
    <source>
        <dbReference type="EMBL" id="PDZ94631.1"/>
    </source>
</evidence>
<dbReference type="RefSeq" id="WP_098006854.1">
    <property type="nucleotide sequence ID" value="NZ_NVMX01000151.1"/>
</dbReference>
<proteinExistence type="predicted"/>
<dbReference type="Proteomes" id="UP000219922">
    <property type="component" value="Unassembled WGS sequence"/>
</dbReference>
<name>A0A9X6ST28_BACCE</name>